<keyword evidence="3" id="KW-1185">Reference proteome</keyword>
<evidence type="ECO:0000313" key="3">
    <source>
        <dbReference type="Proteomes" id="UP000593562"/>
    </source>
</evidence>
<dbReference type="InParanoid" id="A0A7J7E103"/>
<feature type="compositionally biased region" description="Basic and acidic residues" evidence="1">
    <location>
        <begin position="46"/>
        <end position="65"/>
    </location>
</feature>
<protein>
    <submittedName>
        <fullName evidence="2">Uncharacterized protein</fullName>
    </submittedName>
</protein>
<dbReference type="AlphaFoldDB" id="A0A7J7E103"/>
<evidence type="ECO:0000313" key="2">
    <source>
        <dbReference type="EMBL" id="KAF5751986.1"/>
    </source>
</evidence>
<gene>
    <name evidence="2" type="ORF">HS088_TW02G01005</name>
</gene>
<dbReference type="Proteomes" id="UP000593562">
    <property type="component" value="Unassembled WGS sequence"/>
</dbReference>
<reference evidence="2 3" key="1">
    <citation type="journal article" date="2020" name="Nat. Commun.">
        <title>Genome of Tripterygium wilfordii and identification of cytochrome P450 involved in triptolide biosynthesis.</title>
        <authorList>
            <person name="Tu L."/>
            <person name="Su P."/>
            <person name="Zhang Z."/>
            <person name="Gao L."/>
            <person name="Wang J."/>
            <person name="Hu T."/>
            <person name="Zhou J."/>
            <person name="Zhang Y."/>
            <person name="Zhao Y."/>
            <person name="Liu Y."/>
            <person name="Song Y."/>
            <person name="Tong Y."/>
            <person name="Lu Y."/>
            <person name="Yang J."/>
            <person name="Xu C."/>
            <person name="Jia M."/>
            <person name="Peters R.J."/>
            <person name="Huang L."/>
            <person name="Gao W."/>
        </authorList>
    </citation>
    <scope>NUCLEOTIDE SEQUENCE [LARGE SCALE GENOMIC DNA]</scope>
    <source>
        <strain evidence="3">cv. XIE 37</strain>
        <tissue evidence="2">Leaf</tissue>
    </source>
</reference>
<sequence length="113" mass="13130">MSKLANNRYLLLGFYRKFFYMAMVNGIECSEENIPQRILIPQLDKPTMEKPKTPKLREKSREKNRTHSSIQLDASLQLHKQASAASETLITRYPIVLLKYFIKPNKERNSSSG</sequence>
<dbReference type="EMBL" id="JAAARO010000002">
    <property type="protein sequence ID" value="KAF5751986.1"/>
    <property type="molecule type" value="Genomic_DNA"/>
</dbReference>
<feature type="region of interest" description="Disordered" evidence="1">
    <location>
        <begin position="42"/>
        <end position="72"/>
    </location>
</feature>
<name>A0A7J7E103_TRIWF</name>
<organism evidence="2 3">
    <name type="scientific">Tripterygium wilfordii</name>
    <name type="common">Thunder God vine</name>
    <dbReference type="NCBI Taxonomy" id="458696"/>
    <lineage>
        <taxon>Eukaryota</taxon>
        <taxon>Viridiplantae</taxon>
        <taxon>Streptophyta</taxon>
        <taxon>Embryophyta</taxon>
        <taxon>Tracheophyta</taxon>
        <taxon>Spermatophyta</taxon>
        <taxon>Magnoliopsida</taxon>
        <taxon>eudicotyledons</taxon>
        <taxon>Gunneridae</taxon>
        <taxon>Pentapetalae</taxon>
        <taxon>rosids</taxon>
        <taxon>fabids</taxon>
        <taxon>Celastrales</taxon>
        <taxon>Celastraceae</taxon>
        <taxon>Tripterygium</taxon>
    </lineage>
</organism>
<proteinExistence type="predicted"/>
<evidence type="ECO:0000256" key="1">
    <source>
        <dbReference type="SAM" id="MobiDB-lite"/>
    </source>
</evidence>
<comment type="caution">
    <text evidence="2">The sequence shown here is derived from an EMBL/GenBank/DDBJ whole genome shotgun (WGS) entry which is preliminary data.</text>
</comment>
<accession>A0A7J7E103</accession>